<sequence>MPAIIGPVQIYSISDGIVQFGDSAFISPKNSGKTSAGSGGFNTGPFIVTYTGFNANPTFTCSGVDQPIVGNN</sequence>
<organism evidence="2 3">
    <name type="scientific">Oikeobacillus pervagus</name>
    <dbReference type="NCBI Taxonomy" id="1325931"/>
    <lineage>
        <taxon>Bacteria</taxon>
        <taxon>Bacillati</taxon>
        <taxon>Bacillota</taxon>
        <taxon>Bacilli</taxon>
        <taxon>Bacillales</taxon>
        <taxon>Bacillaceae</taxon>
        <taxon>Oikeobacillus</taxon>
    </lineage>
</organism>
<dbReference type="PANTHER" id="PTHR37808">
    <property type="entry name" value="SPORE GERMINATION PROTEIN-LIKE PROTEIN YDZR-RELATED"/>
    <property type="match status" value="1"/>
</dbReference>
<gene>
    <name evidence="2" type="ORF">J2S13_001182</name>
</gene>
<dbReference type="InterPro" id="IPR019618">
    <property type="entry name" value="Spore_germination_GerPA"/>
</dbReference>
<keyword evidence="3" id="KW-1185">Reference proteome</keyword>
<dbReference type="AlphaFoldDB" id="A0AAJ1WIM4"/>
<proteinExistence type="inferred from homology"/>
<comment type="similarity">
    <text evidence="1">Belongs to the GerPA/GerPF family.</text>
</comment>
<evidence type="ECO:0000313" key="2">
    <source>
        <dbReference type="EMBL" id="MDQ0214785.1"/>
    </source>
</evidence>
<dbReference type="Proteomes" id="UP001237207">
    <property type="component" value="Unassembled WGS sequence"/>
</dbReference>
<evidence type="ECO:0000313" key="3">
    <source>
        <dbReference type="Proteomes" id="UP001237207"/>
    </source>
</evidence>
<dbReference type="Pfam" id="PF10676">
    <property type="entry name" value="gerPA"/>
    <property type="match status" value="1"/>
</dbReference>
<reference evidence="2" key="1">
    <citation type="submission" date="2023-07" db="EMBL/GenBank/DDBJ databases">
        <title>Genomic Encyclopedia of Type Strains, Phase IV (KMG-IV): sequencing the most valuable type-strain genomes for metagenomic binning, comparative biology and taxonomic classification.</title>
        <authorList>
            <person name="Goeker M."/>
        </authorList>
    </citation>
    <scope>NUCLEOTIDE SEQUENCE</scope>
    <source>
        <strain evidence="2">DSM 23947</strain>
    </source>
</reference>
<comment type="caution">
    <text evidence="2">The sequence shown here is derived from an EMBL/GenBank/DDBJ whole genome shotgun (WGS) entry which is preliminary data.</text>
</comment>
<dbReference type="RefSeq" id="WP_307256773.1">
    <property type="nucleotide sequence ID" value="NZ_JAUSUC010000010.1"/>
</dbReference>
<dbReference type="EMBL" id="JAUSUC010000010">
    <property type="protein sequence ID" value="MDQ0214785.1"/>
    <property type="molecule type" value="Genomic_DNA"/>
</dbReference>
<dbReference type="PANTHER" id="PTHR37808:SF1">
    <property type="entry name" value="SPORE GERMINATION PROTEIN-LIKE PROTEIN YDZR"/>
    <property type="match status" value="1"/>
</dbReference>
<name>A0AAJ1WIM4_9BACI</name>
<evidence type="ECO:0000256" key="1">
    <source>
        <dbReference type="ARBA" id="ARBA00008103"/>
    </source>
</evidence>
<accession>A0AAJ1WIM4</accession>
<protein>
    <submittedName>
        <fullName evidence="2">Spore germination protein PF</fullName>
    </submittedName>
</protein>